<protein>
    <submittedName>
        <fullName evidence="2">Uncharacterized protein</fullName>
    </submittedName>
</protein>
<dbReference type="AlphaFoldDB" id="A0A0B7AX05"/>
<reference evidence="2" key="1">
    <citation type="submission" date="2014-12" db="EMBL/GenBank/DDBJ databases">
        <title>Insight into the proteome of Arion vulgaris.</title>
        <authorList>
            <person name="Aradska J."/>
            <person name="Bulat T."/>
            <person name="Smidak R."/>
            <person name="Sarate P."/>
            <person name="Gangsoo J."/>
            <person name="Sialana F."/>
            <person name="Bilban M."/>
            <person name="Lubec G."/>
        </authorList>
    </citation>
    <scope>NUCLEOTIDE SEQUENCE</scope>
    <source>
        <tissue evidence="2">Skin</tissue>
    </source>
</reference>
<feature type="non-terminal residue" evidence="2">
    <location>
        <position position="1"/>
    </location>
</feature>
<sequence>HFVSSTMPKRQQRNGTEKNKIQHSNRLQFNHHYILLLRQVNKWKIVDHLIGCC</sequence>
<gene>
    <name evidence="2" type="primary">ORF143492</name>
</gene>
<accession>A0A0B7AX05</accession>
<evidence type="ECO:0000256" key="1">
    <source>
        <dbReference type="SAM" id="MobiDB-lite"/>
    </source>
</evidence>
<organism evidence="2">
    <name type="scientific">Arion vulgaris</name>
    <dbReference type="NCBI Taxonomy" id="1028688"/>
    <lineage>
        <taxon>Eukaryota</taxon>
        <taxon>Metazoa</taxon>
        <taxon>Spiralia</taxon>
        <taxon>Lophotrochozoa</taxon>
        <taxon>Mollusca</taxon>
        <taxon>Gastropoda</taxon>
        <taxon>Heterobranchia</taxon>
        <taxon>Euthyneura</taxon>
        <taxon>Panpulmonata</taxon>
        <taxon>Eupulmonata</taxon>
        <taxon>Stylommatophora</taxon>
        <taxon>Helicina</taxon>
        <taxon>Arionoidea</taxon>
        <taxon>Arionidae</taxon>
        <taxon>Arion</taxon>
    </lineage>
</organism>
<evidence type="ECO:0000313" key="2">
    <source>
        <dbReference type="EMBL" id="CEK84591.1"/>
    </source>
</evidence>
<proteinExistence type="predicted"/>
<feature type="region of interest" description="Disordered" evidence="1">
    <location>
        <begin position="1"/>
        <end position="22"/>
    </location>
</feature>
<name>A0A0B7AX05_9EUPU</name>
<dbReference type="EMBL" id="HACG01037726">
    <property type="protein sequence ID" value="CEK84591.1"/>
    <property type="molecule type" value="Transcribed_RNA"/>
</dbReference>